<dbReference type="GO" id="GO:0006809">
    <property type="term" value="P:nitric oxide biosynthetic process"/>
    <property type="evidence" value="ECO:0007669"/>
    <property type="project" value="InterPro"/>
</dbReference>
<sequence length="946" mass="105430">MNHNTSVPPNKSPKSRLNRLDVVQKEATDFLLDLREDGFFKDEETYSARLKTVLSEISGSAEGVVWDHKTGARLGDNWYQTTAELEFGIKRAWRNARKCIGRNHYQELKLCDLRSVTSSKEMAETLIASAIQAFNNGRIEPTVFVFAPRKNGSRGPMILNNQLLDYGGYEMDDGSILGDPSNVVLTKAMIEMGWTPPSERGRWDLLPLVAMAEGDEPAMIEIPPPLSDHVPIRHPHHPEAFQKLDLNWKVAPILTRLGFDIGGVQYTAAPFMGWFVDAEIGLRNLCDNFRYDQLPNVIKALQLAEKRARTVNCSFDDLEEYEKLAILDPVKAWRREKGKKASIIHQTHEGTPGAATSSSLVKVRVEKSGRPLPAAKPLKLTARPVVAQRPTVIKLYFSSSGTTAETLARRLSKLIDRFISASSLFIFDGLIQALNQLRPCDVSMDNIILLIISSTGKGDIPDNGRSVLELMLSPEMKGTRFAIFGNGDTRYSGTYNGAASKVQKKLEDLGCSSILSTHFSGDTATQAIPFNALNDWWNALLSAISRISSSATKITPLHCGADGPKTDLHTCGRSYMRFLDHSATLSLYKPGVIKLDEAIGDSSRSIYAYMDIGNIHHEDMACVQILPSNTKRKVNRLLTLIGKDREARLGLSQSLLPSYHQFLTDFVDLELPFSQLDWLLTRHDVASSKFGTDMLTHLSAYDTLQLLHKMNMLPALCSSDAQIRQILMDIPLLHPRTYSIASCHQYQHALMGGENDANTHRTRIMVKKISEGRFSDVLLRETAAMRYRIVDSIAGPTIRQRRLKPWIVVATGAGFGPVRCMLESRIMDARSIQDQHEPAIGGLSIFLGLHPTDVPLTVEILEEARSCGVIDMLEIVQSNEKKHRIQHKLQQGRVANHIETKVKEEGAQIFVCANSEAATSIKEAIGRILGPDSEPLMDERYIEEIF</sequence>
<dbReference type="InterPro" id="IPR044940">
    <property type="entry name" value="NOS_dom_2"/>
</dbReference>
<dbReference type="InterPro" id="IPR029039">
    <property type="entry name" value="Flavoprotein-like_sf"/>
</dbReference>
<feature type="domain" description="Flavodoxin-like" evidence="10">
    <location>
        <begin position="393"/>
        <end position="541"/>
    </location>
</feature>
<dbReference type="PANTHER" id="PTHR43410">
    <property type="entry name" value="NITRIC OXIDE SYNTHASE OXYGENASE"/>
    <property type="match status" value="1"/>
</dbReference>
<evidence type="ECO:0000256" key="7">
    <source>
        <dbReference type="ARBA" id="ARBA00022860"/>
    </source>
</evidence>
<gene>
    <name evidence="11" type="ORF">OHK93_005728</name>
</gene>
<dbReference type="SUPFAM" id="SSF56512">
    <property type="entry name" value="Nitric oxide (NO) synthase oxygenase domain"/>
    <property type="match status" value="1"/>
</dbReference>
<accession>A0AA43TSC6</accession>
<organism evidence="11 12">
    <name type="scientific">Ramalina farinacea</name>
    <dbReference type="NCBI Taxonomy" id="258253"/>
    <lineage>
        <taxon>Eukaryota</taxon>
        <taxon>Fungi</taxon>
        <taxon>Dikarya</taxon>
        <taxon>Ascomycota</taxon>
        <taxon>Pezizomycotina</taxon>
        <taxon>Lecanoromycetes</taxon>
        <taxon>OSLEUM clade</taxon>
        <taxon>Lecanoromycetidae</taxon>
        <taxon>Lecanorales</taxon>
        <taxon>Lecanorineae</taxon>
        <taxon>Ramalinaceae</taxon>
        <taxon>Ramalina</taxon>
    </lineage>
</organism>
<evidence type="ECO:0000256" key="6">
    <source>
        <dbReference type="ARBA" id="ARBA00022723"/>
    </source>
</evidence>
<dbReference type="InterPro" id="IPR004030">
    <property type="entry name" value="NOS_N"/>
</dbReference>
<dbReference type="Gene3D" id="3.40.50.360">
    <property type="match status" value="1"/>
</dbReference>
<keyword evidence="6" id="KW-0479">Metal-binding</keyword>
<dbReference type="Pfam" id="PF02898">
    <property type="entry name" value="NO_synthase"/>
    <property type="match status" value="1"/>
</dbReference>
<dbReference type="InterPro" id="IPR050607">
    <property type="entry name" value="NOS"/>
</dbReference>
<keyword evidence="4" id="KW-0349">Heme</keyword>
<dbReference type="Gene3D" id="3.90.440.10">
    <property type="entry name" value="Nitric Oxide Synthase,Heme Domain,Chain A domain 2"/>
    <property type="match status" value="1"/>
</dbReference>
<dbReference type="InterPro" id="IPR023173">
    <property type="entry name" value="NADPH_Cyt_P450_Rdtase_alpha"/>
</dbReference>
<proteinExistence type="inferred from homology"/>
<evidence type="ECO:0000256" key="4">
    <source>
        <dbReference type="ARBA" id="ARBA00022617"/>
    </source>
</evidence>
<keyword evidence="5" id="KW-0285">Flavoprotein</keyword>
<evidence type="ECO:0000259" key="10">
    <source>
        <dbReference type="PROSITE" id="PS50902"/>
    </source>
</evidence>
<reference evidence="11" key="1">
    <citation type="journal article" date="2023" name="Genome Biol. Evol.">
        <title>First Whole Genome Sequence and Flow Cytometry Genome Size Data for the Lichen-Forming Fungus Ramalina farinacea (Ascomycota).</title>
        <authorList>
            <person name="Llewellyn T."/>
            <person name="Mian S."/>
            <person name="Hill R."/>
            <person name="Leitch I.J."/>
            <person name="Gaya E."/>
        </authorList>
    </citation>
    <scope>NUCLEOTIDE SEQUENCE</scope>
    <source>
        <strain evidence="11">LIQ254RAFAR</strain>
    </source>
</reference>
<dbReference type="InterPro" id="IPR036119">
    <property type="entry name" value="NOS_N_sf"/>
</dbReference>
<dbReference type="EMBL" id="JAPUFD010000003">
    <property type="protein sequence ID" value="MDI1486498.1"/>
    <property type="molecule type" value="Genomic_DNA"/>
</dbReference>
<evidence type="ECO:0000256" key="9">
    <source>
        <dbReference type="ARBA" id="ARBA00023004"/>
    </source>
</evidence>
<dbReference type="InterPro" id="IPR044943">
    <property type="entry name" value="NOS_dom_1"/>
</dbReference>
<comment type="similarity">
    <text evidence="2">Belongs to the NOS family.</text>
</comment>
<dbReference type="SUPFAM" id="SSF52218">
    <property type="entry name" value="Flavoproteins"/>
    <property type="match status" value="1"/>
</dbReference>
<dbReference type="GO" id="GO:0004517">
    <property type="term" value="F:nitric-oxide synthase activity"/>
    <property type="evidence" value="ECO:0007669"/>
    <property type="project" value="UniProtKB-EC"/>
</dbReference>
<evidence type="ECO:0000256" key="2">
    <source>
        <dbReference type="ARBA" id="ARBA00006267"/>
    </source>
</evidence>
<dbReference type="PROSITE" id="PS50902">
    <property type="entry name" value="FLAVODOXIN_LIKE"/>
    <property type="match status" value="1"/>
</dbReference>
<dbReference type="Gene3D" id="1.20.990.10">
    <property type="entry name" value="NADPH-cytochrome p450 Reductase, Chain A, domain 3"/>
    <property type="match status" value="1"/>
</dbReference>
<dbReference type="SUPFAM" id="SSF63380">
    <property type="entry name" value="Riboflavin synthase domain-like"/>
    <property type="match status" value="1"/>
</dbReference>
<evidence type="ECO:0000256" key="8">
    <source>
        <dbReference type="ARBA" id="ARBA00023002"/>
    </source>
</evidence>
<keyword evidence="12" id="KW-1185">Reference proteome</keyword>
<keyword evidence="9" id="KW-0408">Iron</keyword>
<protein>
    <recommendedName>
        <fullName evidence="3">nitric-oxide synthase (NADPH)</fullName>
        <ecNumber evidence="3">1.14.13.39</ecNumber>
    </recommendedName>
</protein>
<dbReference type="Gene3D" id="3.40.50.80">
    <property type="entry name" value="Nucleotide-binding domain of ferredoxin-NADP reductase (FNR) module"/>
    <property type="match status" value="1"/>
</dbReference>
<dbReference type="PANTHER" id="PTHR43410:SF1">
    <property type="entry name" value="NITRIC OXIDE SYNTHASE"/>
    <property type="match status" value="1"/>
</dbReference>
<dbReference type="InterPro" id="IPR039261">
    <property type="entry name" value="FNR_nucleotide-bd"/>
</dbReference>
<dbReference type="InterPro" id="IPR008254">
    <property type="entry name" value="Flavodoxin/NO_synth"/>
</dbReference>
<dbReference type="GO" id="GO:0010181">
    <property type="term" value="F:FMN binding"/>
    <property type="evidence" value="ECO:0007669"/>
    <property type="project" value="InterPro"/>
</dbReference>
<dbReference type="Gene3D" id="3.90.340.10">
    <property type="entry name" value="Nitric Oxide Synthase, Chain A, domain 1"/>
    <property type="match status" value="1"/>
</dbReference>
<dbReference type="SUPFAM" id="SSF52343">
    <property type="entry name" value="Ferredoxin reductase-like, C-terminal NADP-linked domain"/>
    <property type="match status" value="1"/>
</dbReference>
<keyword evidence="5" id="KW-0288">FMN</keyword>
<evidence type="ECO:0000313" key="11">
    <source>
        <dbReference type="EMBL" id="MDI1486498.1"/>
    </source>
</evidence>
<evidence type="ECO:0000256" key="5">
    <source>
        <dbReference type="ARBA" id="ARBA00022643"/>
    </source>
</evidence>
<comment type="cofactor">
    <cofactor evidence="1">
        <name>FMN</name>
        <dbReference type="ChEBI" id="CHEBI:58210"/>
    </cofactor>
</comment>
<dbReference type="Proteomes" id="UP001161017">
    <property type="component" value="Unassembled WGS sequence"/>
</dbReference>
<evidence type="ECO:0000256" key="1">
    <source>
        <dbReference type="ARBA" id="ARBA00001917"/>
    </source>
</evidence>
<dbReference type="Pfam" id="PF00258">
    <property type="entry name" value="Flavodoxin_1"/>
    <property type="match status" value="1"/>
</dbReference>
<evidence type="ECO:0000313" key="12">
    <source>
        <dbReference type="Proteomes" id="UP001161017"/>
    </source>
</evidence>
<dbReference type="EC" id="1.14.13.39" evidence="3"/>
<comment type="caution">
    <text evidence="11">The sequence shown here is derived from an EMBL/GenBank/DDBJ whole genome shotgun (WGS) entry which is preliminary data.</text>
</comment>
<name>A0AA43TSC6_9LECA</name>
<dbReference type="GO" id="GO:0046872">
    <property type="term" value="F:metal ion binding"/>
    <property type="evidence" value="ECO:0007669"/>
    <property type="project" value="UniProtKB-KW"/>
</dbReference>
<keyword evidence="8" id="KW-0560">Oxidoreductase</keyword>
<dbReference type="InterPro" id="IPR044944">
    <property type="entry name" value="NOS_dom_3"/>
</dbReference>
<keyword evidence="7" id="KW-0112">Calmodulin-binding</keyword>
<dbReference type="GO" id="GO:0005516">
    <property type="term" value="F:calmodulin binding"/>
    <property type="evidence" value="ECO:0007669"/>
    <property type="project" value="UniProtKB-KW"/>
</dbReference>
<dbReference type="InterPro" id="IPR017938">
    <property type="entry name" value="Riboflavin_synthase-like_b-brl"/>
</dbReference>
<dbReference type="AlphaFoldDB" id="A0AA43TSC6"/>
<evidence type="ECO:0000256" key="3">
    <source>
        <dbReference type="ARBA" id="ARBA00012989"/>
    </source>
</evidence>
<dbReference type="Gene3D" id="2.40.30.10">
    <property type="entry name" value="Translation factors"/>
    <property type="match status" value="1"/>
</dbReference>
<dbReference type="Gene3D" id="3.90.1230.10">
    <property type="entry name" value="Nitric Oxide Synthase, Chain A, domain 3"/>
    <property type="match status" value="1"/>
</dbReference>